<gene>
    <name evidence="2" type="ORF">ACFP1K_16120</name>
</gene>
<dbReference type="PROSITE" id="PS51257">
    <property type="entry name" value="PROKAR_LIPOPROTEIN"/>
    <property type="match status" value="1"/>
</dbReference>
<proteinExistence type="predicted"/>
<dbReference type="Proteomes" id="UP001596137">
    <property type="component" value="Unassembled WGS sequence"/>
</dbReference>
<sequence length="149" mass="16002">MRKLLATTVTGFLLAGCGVAAPKRSTTDIAKLTTAYLASHKTVSRTFRSGDQSVTLLTDGTEEDLTASLGDDFSGRVIKTKNATYFQMPLGKEVAPGIGPAATYKLWVDAAGRPVRLTLTAERSSELTFSAWETSHIQAPPAEQIRSLR</sequence>
<organism evidence="2 3">
    <name type="scientific">Sphaerisporangium aureirubrum</name>
    <dbReference type="NCBI Taxonomy" id="1544736"/>
    <lineage>
        <taxon>Bacteria</taxon>
        <taxon>Bacillati</taxon>
        <taxon>Actinomycetota</taxon>
        <taxon>Actinomycetes</taxon>
        <taxon>Streptosporangiales</taxon>
        <taxon>Streptosporangiaceae</taxon>
        <taxon>Sphaerisporangium</taxon>
    </lineage>
</organism>
<keyword evidence="3" id="KW-1185">Reference proteome</keyword>
<feature type="chain" id="PRO_5046242780" description="DUF4426 domain-containing protein" evidence="1">
    <location>
        <begin position="21"/>
        <end position="149"/>
    </location>
</feature>
<accession>A0ABW1NHI8</accession>
<feature type="signal peptide" evidence="1">
    <location>
        <begin position="1"/>
        <end position="20"/>
    </location>
</feature>
<evidence type="ECO:0000313" key="2">
    <source>
        <dbReference type="EMBL" id="MFC6082696.1"/>
    </source>
</evidence>
<dbReference type="EMBL" id="JBHSRF010000019">
    <property type="protein sequence ID" value="MFC6082696.1"/>
    <property type="molecule type" value="Genomic_DNA"/>
</dbReference>
<reference evidence="3" key="1">
    <citation type="journal article" date="2019" name="Int. J. Syst. Evol. Microbiol.">
        <title>The Global Catalogue of Microorganisms (GCM) 10K type strain sequencing project: providing services to taxonomists for standard genome sequencing and annotation.</title>
        <authorList>
            <consortium name="The Broad Institute Genomics Platform"/>
            <consortium name="The Broad Institute Genome Sequencing Center for Infectious Disease"/>
            <person name="Wu L."/>
            <person name="Ma J."/>
        </authorList>
    </citation>
    <scope>NUCLEOTIDE SEQUENCE [LARGE SCALE GENOMIC DNA]</scope>
    <source>
        <strain evidence="3">JCM 30346</strain>
    </source>
</reference>
<dbReference type="RefSeq" id="WP_380753316.1">
    <property type="nucleotide sequence ID" value="NZ_JBHSRF010000019.1"/>
</dbReference>
<evidence type="ECO:0008006" key="4">
    <source>
        <dbReference type="Google" id="ProtNLM"/>
    </source>
</evidence>
<evidence type="ECO:0000313" key="3">
    <source>
        <dbReference type="Proteomes" id="UP001596137"/>
    </source>
</evidence>
<comment type="caution">
    <text evidence="2">The sequence shown here is derived from an EMBL/GenBank/DDBJ whole genome shotgun (WGS) entry which is preliminary data.</text>
</comment>
<evidence type="ECO:0000256" key="1">
    <source>
        <dbReference type="SAM" id="SignalP"/>
    </source>
</evidence>
<name>A0ABW1NHI8_9ACTN</name>
<keyword evidence="1" id="KW-0732">Signal</keyword>
<protein>
    <recommendedName>
        <fullName evidence="4">DUF4426 domain-containing protein</fullName>
    </recommendedName>
</protein>